<evidence type="ECO:0000256" key="1">
    <source>
        <dbReference type="ARBA" id="ARBA00004651"/>
    </source>
</evidence>
<keyword evidence="5" id="KW-0769">Symport</keyword>
<dbReference type="PANTHER" id="PTHR43528">
    <property type="entry name" value="ALPHA-KETOGLUTARATE PERMEASE"/>
    <property type="match status" value="1"/>
</dbReference>
<feature type="transmembrane region" description="Helical" evidence="8">
    <location>
        <begin position="249"/>
        <end position="274"/>
    </location>
</feature>
<dbReference type="AlphaFoldDB" id="A0A1U9M8D4"/>
<dbReference type="Proteomes" id="UP000189660">
    <property type="component" value="Chromosome"/>
</dbReference>
<dbReference type="GO" id="GO:0015293">
    <property type="term" value="F:symporter activity"/>
    <property type="evidence" value="ECO:0007669"/>
    <property type="project" value="UniProtKB-KW"/>
</dbReference>
<feature type="transmembrane region" description="Helical" evidence="8">
    <location>
        <begin position="163"/>
        <end position="186"/>
    </location>
</feature>
<sequence>MTELVNTPDNDTGNVTLTPVGSKTKLIVAAGVGNFLEIFDFTVYSFFAGIIGHVFFNSEDKLISLLISVSVFGVGFVMRPLGSIVIGAYADRHGRKDAMLLTIILMAIGSALIAFAPPYKAIGIFAPLLIVMGRLCQGFSAGGEIGAATTLLMESAERNKRGFFVSWQFFGQGLSTLCGSLLAALLMSRLSNEAMESWGWRVPFILSLLIIPVGLYIRAHINETHKAPTVEAHTIHPFKELISQHTKQMIAGIFVIFPGTVMMYVLVFFMPSYLKTVTDIGSSEAFLVSSYASVIVIVVTVFSGFLCDRLERRKRTAINTLIIIFISSYFAFHFVQNIRVFLAFYTVAVIGMSIVFTLCVLFIIEAFEKRIRATATSVIYAFSVSIFGGTAQMIVTFLLKISDSNIMAPFWYLGVSLVLGGVAYLAFDEKRHEI</sequence>
<feature type="transmembrane region" description="Helical" evidence="8">
    <location>
        <begin position="98"/>
        <end position="116"/>
    </location>
</feature>
<dbReference type="InterPro" id="IPR020846">
    <property type="entry name" value="MFS_dom"/>
</dbReference>
<dbReference type="OrthoDB" id="9783227at2"/>
<feature type="transmembrane region" description="Helical" evidence="8">
    <location>
        <begin position="35"/>
        <end position="56"/>
    </location>
</feature>
<feature type="transmembrane region" description="Helical" evidence="8">
    <location>
        <begin position="62"/>
        <end position="86"/>
    </location>
</feature>
<feature type="transmembrane region" description="Helical" evidence="8">
    <location>
        <begin position="198"/>
        <end position="217"/>
    </location>
</feature>
<feature type="transmembrane region" description="Helical" evidence="8">
    <location>
        <begin position="410"/>
        <end position="427"/>
    </location>
</feature>
<dbReference type="PANTHER" id="PTHR43528:SF3">
    <property type="entry name" value="CITRATE-PROTON SYMPORTER"/>
    <property type="match status" value="1"/>
</dbReference>
<dbReference type="Pfam" id="PF07690">
    <property type="entry name" value="MFS_1"/>
    <property type="match status" value="1"/>
</dbReference>
<dbReference type="InterPro" id="IPR036259">
    <property type="entry name" value="MFS_trans_sf"/>
</dbReference>
<dbReference type="SUPFAM" id="SSF103473">
    <property type="entry name" value="MFS general substrate transporter"/>
    <property type="match status" value="1"/>
</dbReference>
<evidence type="ECO:0000256" key="2">
    <source>
        <dbReference type="ARBA" id="ARBA00022448"/>
    </source>
</evidence>
<feature type="transmembrane region" description="Helical" evidence="8">
    <location>
        <begin position="286"/>
        <end position="306"/>
    </location>
</feature>
<gene>
    <name evidence="10" type="ORF">BBC0178_000670</name>
</gene>
<evidence type="ECO:0000313" key="11">
    <source>
        <dbReference type="Proteomes" id="UP000189660"/>
    </source>
</evidence>
<organism evidence="10 11">
    <name type="scientific">Bartonella apihabitans</name>
    <dbReference type="NCBI Taxonomy" id="2750929"/>
    <lineage>
        <taxon>Bacteria</taxon>
        <taxon>Pseudomonadati</taxon>
        <taxon>Pseudomonadota</taxon>
        <taxon>Alphaproteobacteria</taxon>
        <taxon>Hyphomicrobiales</taxon>
        <taxon>Bartonellaceae</taxon>
        <taxon>Bartonella</taxon>
    </lineage>
</organism>
<keyword evidence="4 8" id="KW-0812">Transmembrane</keyword>
<feature type="transmembrane region" description="Helical" evidence="8">
    <location>
        <begin position="379"/>
        <end position="398"/>
    </location>
</feature>
<feature type="transmembrane region" description="Helical" evidence="8">
    <location>
        <begin position="318"/>
        <end position="336"/>
    </location>
</feature>
<dbReference type="InterPro" id="IPR011701">
    <property type="entry name" value="MFS"/>
</dbReference>
<dbReference type="PROSITE" id="PS50850">
    <property type="entry name" value="MFS"/>
    <property type="match status" value="1"/>
</dbReference>
<dbReference type="KEGG" id="bapa:BBC0178_000670"/>
<evidence type="ECO:0000256" key="3">
    <source>
        <dbReference type="ARBA" id="ARBA00022475"/>
    </source>
</evidence>
<dbReference type="InterPro" id="IPR051084">
    <property type="entry name" value="H+-coupled_symporters"/>
</dbReference>
<dbReference type="FunFam" id="1.20.1250.20:FF:000001">
    <property type="entry name" value="Dicarboxylate MFS transporter"/>
    <property type="match status" value="1"/>
</dbReference>
<keyword evidence="3" id="KW-1003">Cell membrane</keyword>
<evidence type="ECO:0000256" key="6">
    <source>
        <dbReference type="ARBA" id="ARBA00022989"/>
    </source>
</evidence>
<evidence type="ECO:0000256" key="7">
    <source>
        <dbReference type="ARBA" id="ARBA00023136"/>
    </source>
</evidence>
<keyword evidence="2" id="KW-0813">Transport</keyword>
<evidence type="ECO:0000256" key="8">
    <source>
        <dbReference type="SAM" id="Phobius"/>
    </source>
</evidence>
<evidence type="ECO:0000256" key="5">
    <source>
        <dbReference type="ARBA" id="ARBA00022847"/>
    </source>
</evidence>
<protein>
    <submittedName>
        <fullName evidence="10">Arabinose efflux permease, MFS family</fullName>
    </submittedName>
</protein>
<dbReference type="RefSeq" id="WP_078038795.1">
    <property type="nucleotide sequence ID" value="NZ_CP015820.1"/>
</dbReference>
<proteinExistence type="predicted"/>
<name>A0A1U9M8D4_9HYPH</name>
<feature type="transmembrane region" description="Helical" evidence="8">
    <location>
        <begin position="342"/>
        <end position="367"/>
    </location>
</feature>
<keyword evidence="6 8" id="KW-1133">Transmembrane helix</keyword>
<feature type="domain" description="Major facilitator superfamily (MFS) profile" evidence="9">
    <location>
        <begin position="26"/>
        <end position="432"/>
    </location>
</feature>
<evidence type="ECO:0000256" key="4">
    <source>
        <dbReference type="ARBA" id="ARBA00022692"/>
    </source>
</evidence>
<dbReference type="GO" id="GO:0005886">
    <property type="term" value="C:plasma membrane"/>
    <property type="evidence" value="ECO:0007669"/>
    <property type="project" value="UniProtKB-SubCell"/>
</dbReference>
<dbReference type="GeneID" id="99980414"/>
<comment type="subcellular location">
    <subcellularLocation>
        <location evidence="1">Cell membrane</location>
        <topology evidence="1">Multi-pass membrane protein</topology>
    </subcellularLocation>
</comment>
<dbReference type="Gene3D" id="1.20.1250.20">
    <property type="entry name" value="MFS general substrate transporter like domains"/>
    <property type="match status" value="2"/>
</dbReference>
<reference evidence="10 11" key="1">
    <citation type="submission" date="2016-11" db="EMBL/GenBank/DDBJ databases">
        <title>Comparative genomics of Bartonella apis.</title>
        <authorList>
            <person name="Engel P."/>
        </authorList>
    </citation>
    <scope>NUCLEOTIDE SEQUENCE [LARGE SCALE GENOMIC DNA]</scope>
    <source>
        <strain evidence="10 11">BBC0178</strain>
    </source>
</reference>
<feature type="transmembrane region" description="Helical" evidence="8">
    <location>
        <begin position="122"/>
        <end position="142"/>
    </location>
</feature>
<keyword evidence="11" id="KW-1185">Reference proteome</keyword>
<evidence type="ECO:0000259" key="9">
    <source>
        <dbReference type="PROSITE" id="PS50850"/>
    </source>
</evidence>
<keyword evidence="7 8" id="KW-0472">Membrane</keyword>
<evidence type="ECO:0000313" key="10">
    <source>
        <dbReference type="EMBL" id="AQT41575.1"/>
    </source>
</evidence>
<accession>A0A1U9M8D4</accession>
<dbReference type="EMBL" id="CP015820">
    <property type="protein sequence ID" value="AQT41575.1"/>
    <property type="molecule type" value="Genomic_DNA"/>
</dbReference>